<evidence type="ECO:0000259" key="9">
    <source>
        <dbReference type="Pfam" id="PF07731"/>
    </source>
</evidence>
<name>A0A1E3BDC3_ASPCR</name>
<feature type="chain" id="PRO_5012475488" description="Laccase-1" evidence="7">
    <location>
        <begin position="16"/>
        <end position="585"/>
    </location>
</feature>
<dbReference type="SMR" id="A0A1E3BDC3"/>
<evidence type="ECO:0000313" key="12">
    <source>
        <dbReference type="Proteomes" id="UP000094569"/>
    </source>
</evidence>
<dbReference type="CDD" id="cd13898">
    <property type="entry name" value="CuRO_3_Abr2_like"/>
    <property type="match status" value="1"/>
</dbReference>
<dbReference type="InterPro" id="IPR001117">
    <property type="entry name" value="Cu-oxidase_2nd"/>
</dbReference>
<dbReference type="STRING" id="573508.A0A1E3BDC3"/>
<evidence type="ECO:0000256" key="7">
    <source>
        <dbReference type="SAM" id="SignalP"/>
    </source>
</evidence>
<dbReference type="FunFam" id="2.60.40.420:FF:000036">
    <property type="entry name" value="L-ascorbate oxidase"/>
    <property type="match status" value="1"/>
</dbReference>
<dbReference type="Proteomes" id="UP000094569">
    <property type="component" value="Unassembled WGS sequence"/>
</dbReference>
<dbReference type="InterPro" id="IPR008972">
    <property type="entry name" value="Cupredoxin"/>
</dbReference>
<accession>A0A1E3BDC3</accession>
<dbReference type="Pfam" id="PF07732">
    <property type="entry name" value="Cu-oxidase_3"/>
    <property type="match status" value="1"/>
</dbReference>
<dbReference type="SUPFAM" id="SSF49503">
    <property type="entry name" value="Cupredoxins"/>
    <property type="match status" value="3"/>
</dbReference>
<dbReference type="GO" id="GO:0042440">
    <property type="term" value="P:pigment metabolic process"/>
    <property type="evidence" value="ECO:0007669"/>
    <property type="project" value="UniProtKB-ARBA"/>
</dbReference>
<evidence type="ECO:0000256" key="6">
    <source>
        <dbReference type="ARBA" id="ARBA00023180"/>
    </source>
</evidence>
<dbReference type="CDD" id="cd13850">
    <property type="entry name" value="CuRO_1_Abr2_like"/>
    <property type="match status" value="1"/>
</dbReference>
<proteinExistence type="inferred from homology"/>
<keyword evidence="6" id="KW-0325">Glycoprotein</keyword>
<dbReference type="Gene3D" id="2.60.40.420">
    <property type="entry name" value="Cupredoxins - blue copper proteins"/>
    <property type="match status" value="3"/>
</dbReference>
<evidence type="ECO:0000259" key="10">
    <source>
        <dbReference type="Pfam" id="PF07732"/>
    </source>
</evidence>
<feature type="domain" description="Plastocyanin-like" evidence="8">
    <location>
        <begin position="165"/>
        <end position="352"/>
    </location>
</feature>
<keyword evidence="5" id="KW-0186">Copper</keyword>
<evidence type="ECO:0000256" key="1">
    <source>
        <dbReference type="ARBA" id="ARBA00010609"/>
    </source>
</evidence>
<evidence type="ECO:0000256" key="2">
    <source>
        <dbReference type="ARBA" id="ARBA00022723"/>
    </source>
</evidence>
<dbReference type="CDD" id="cd13876">
    <property type="entry name" value="CuRO_2_Abr2_like"/>
    <property type="match status" value="1"/>
</dbReference>
<keyword evidence="2" id="KW-0479">Metal-binding</keyword>
<comment type="similarity">
    <text evidence="1">Belongs to the multicopper oxidase family.</text>
</comment>
<dbReference type="EMBL" id="JXNT01000005">
    <property type="protein sequence ID" value="ODM18975.1"/>
    <property type="molecule type" value="Genomic_DNA"/>
</dbReference>
<evidence type="ECO:0000256" key="4">
    <source>
        <dbReference type="ARBA" id="ARBA00023002"/>
    </source>
</evidence>
<evidence type="ECO:0000259" key="8">
    <source>
        <dbReference type="Pfam" id="PF00394"/>
    </source>
</evidence>
<dbReference type="PANTHER" id="PTHR11709:SF488">
    <property type="entry name" value="LACCASE-RELATED"/>
    <property type="match status" value="1"/>
</dbReference>
<sequence length="585" mass="65097">MAFAGLLCMAAFAQAAQVHYTWDLTWAPGSPNGVQRDLIFINGRFPGPPLYADEGDDVIVEVTNHTPFNTTVHFHGIEQRGTPCSDGVPGLTQFPIEPEGKYIYKWRANDYGTYWYHSHDSSLLLDGLYGAIHIRPSPDRENPFSKISSDPDDLKAMKEAEQNPVLVVLSDWDHLTGPEYMQAMEDTGYDIFCSDSILVNGMGSVYCKDPEELTSYQPAQVQEVINATLTDKGCVPFVTSLQGDWEHHPDNVPPGLNSGCEPSEGPKAGFSVDASQKWASFNFISAAGVKALVASIDEHPLYVYEVDGRYIEPQLAHSIEIYNGERYSAMVRLDKEPASYTMRVASTGAQQVISGYGTVTYQGGESNQRESEAYINYGGAPVSDSIKPLDTSNLPPFPPIHPPQRADDFHLLTLGRIGTSWQWTLDGTELFPADLDALYPIIRDPDSLQLADALKIKTINGTWVDLVYQLEIDEPTVVQPPHPMHKHSNKAFIIGRGTGKFQWSDVNEAMRQHPENFFLNNPLYRDTFVTSPAGESWLAIRYQVVNPGPFFLHCHTETHLHGGMGVVLLDGIDVWPEVPEEYLYQ</sequence>
<dbReference type="InterPro" id="IPR033138">
    <property type="entry name" value="Cu_oxidase_CS"/>
</dbReference>
<reference evidence="11 12" key="1">
    <citation type="journal article" date="2016" name="BMC Genomics">
        <title>Comparative genomic and transcriptomic analyses of the Fuzhuan brick tea-fermentation fungus Aspergillus cristatus.</title>
        <authorList>
            <person name="Ge Y."/>
            <person name="Wang Y."/>
            <person name="Liu Y."/>
            <person name="Tan Y."/>
            <person name="Ren X."/>
            <person name="Zhang X."/>
            <person name="Hyde K.D."/>
            <person name="Liu Y."/>
            <person name="Liu Z."/>
        </authorList>
    </citation>
    <scope>NUCLEOTIDE SEQUENCE [LARGE SCALE GENOMIC DNA]</scope>
    <source>
        <strain evidence="11 12">GZAAS20.1005</strain>
    </source>
</reference>
<dbReference type="GO" id="GO:0005507">
    <property type="term" value="F:copper ion binding"/>
    <property type="evidence" value="ECO:0007669"/>
    <property type="project" value="InterPro"/>
</dbReference>
<keyword evidence="4" id="KW-0560">Oxidoreductase</keyword>
<feature type="domain" description="Plastocyanin-like" evidence="9">
    <location>
        <begin position="456"/>
        <end position="570"/>
    </location>
</feature>
<evidence type="ECO:0000256" key="3">
    <source>
        <dbReference type="ARBA" id="ARBA00022729"/>
    </source>
</evidence>
<dbReference type="Pfam" id="PF00394">
    <property type="entry name" value="Cu-oxidase"/>
    <property type="match status" value="1"/>
</dbReference>
<protein>
    <recommendedName>
        <fullName evidence="13">Laccase-1</fullName>
    </recommendedName>
</protein>
<dbReference type="VEuPathDB" id="FungiDB:SI65_05592"/>
<dbReference type="AlphaFoldDB" id="A0A1E3BDC3"/>
<dbReference type="InterPro" id="IPR002355">
    <property type="entry name" value="Cu_oxidase_Cu_BS"/>
</dbReference>
<comment type="caution">
    <text evidence="11">The sequence shown here is derived from an EMBL/GenBank/DDBJ whole genome shotgun (WGS) entry which is preliminary data.</text>
</comment>
<feature type="signal peptide" evidence="7">
    <location>
        <begin position="1"/>
        <end position="15"/>
    </location>
</feature>
<gene>
    <name evidence="11" type="ORF">SI65_05592</name>
</gene>
<keyword evidence="3 7" id="KW-0732">Signal</keyword>
<evidence type="ECO:0000256" key="5">
    <source>
        <dbReference type="ARBA" id="ARBA00023008"/>
    </source>
</evidence>
<dbReference type="InterPro" id="IPR011706">
    <property type="entry name" value="Cu-oxidase_C"/>
</dbReference>
<dbReference type="InterPro" id="IPR011707">
    <property type="entry name" value="Cu-oxidase-like_N"/>
</dbReference>
<dbReference type="OrthoDB" id="2121828at2759"/>
<evidence type="ECO:0008006" key="13">
    <source>
        <dbReference type="Google" id="ProtNLM"/>
    </source>
</evidence>
<dbReference type="PROSITE" id="PS00080">
    <property type="entry name" value="MULTICOPPER_OXIDASE2"/>
    <property type="match status" value="1"/>
</dbReference>
<keyword evidence="12" id="KW-1185">Reference proteome</keyword>
<organism evidence="11 12">
    <name type="scientific">Aspergillus cristatus</name>
    <name type="common">Chinese Fuzhuan brick tea-fermentation fungus</name>
    <name type="synonym">Eurotium cristatum</name>
    <dbReference type="NCBI Taxonomy" id="573508"/>
    <lineage>
        <taxon>Eukaryota</taxon>
        <taxon>Fungi</taxon>
        <taxon>Dikarya</taxon>
        <taxon>Ascomycota</taxon>
        <taxon>Pezizomycotina</taxon>
        <taxon>Eurotiomycetes</taxon>
        <taxon>Eurotiomycetidae</taxon>
        <taxon>Eurotiales</taxon>
        <taxon>Aspergillaceae</taxon>
        <taxon>Aspergillus</taxon>
        <taxon>Aspergillus subgen. Aspergillus</taxon>
    </lineage>
</organism>
<dbReference type="InterPro" id="IPR045087">
    <property type="entry name" value="Cu-oxidase_fam"/>
</dbReference>
<dbReference type="PROSITE" id="PS00079">
    <property type="entry name" value="MULTICOPPER_OXIDASE1"/>
    <property type="match status" value="1"/>
</dbReference>
<evidence type="ECO:0000313" key="11">
    <source>
        <dbReference type="EMBL" id="ODM18975.1"/>
    </source>
</evidence>
<dbReference type="Pfam" id="PF07731">
    <property type="entry name" value="Cu-oxidase_2"/>
    <property type="match status" value="1"/>
</dbReference>
<dbReference type="PANTHER" id="PTHR11709">
    <property type="entry name" value="MULTI-COPPER OXIDASE"/>
    <property type="match status" value="1"/>
</dbReference>
<dbReference type="GO" id="GO:0052716">
    <property type="term" value="F:hydroquinone:oxygen oxidoreductase activity"/>
    <property type="evidence" value="ECO:0007669"/>
    <property type="project" value="UniProtKB-ARBA"/>
</dbReference>
<feature type="domain" description="Plastocyanin-like" evidence="10">
    <location>
        <begin position="27"/>
        <end position="137"/>
    </location>
</feature>